<feature type="compositionally biased region" description="Low complexity" evidence="2">
    <location>
        <begin position="1240"/>
        <end position="1251"/>
    </location>
</feature>
<protein>
    <submittedName>
        <fullName evidence="3">Lysine-specific demethylase 9</fullName>
    </submittedName>
</protein>
<name>A0A8X6TXV7_NEPPI</name>
<feature type="region of interest" description="Disordered" evidence="2">
    <location>
        <begin position="315"/>
        <end position="334"/>
    </location>
</feature>
<feature type="compositionally biased region" description="Basic and acidic residues" evidence="2">
    <location>
        <begin position="1172"/>
        <end position="1188"/>
    </location>
</feature>
<proteinExistence type="inferred from homology"/>
<feature type="region of interest" description="Disordered" evidence="2">
    <location>
        <begin position="1425"/>
        <end position="1498"/>
    </location>
</feature>
<reference evidence="3" key="1">
    <citation type="submission" date="2020-08" db="EMBL/GenBank/DDBJ databases">
        <title>Multicomponent nature underlies the extraordinary mechanical properties of spider dragline silk.</title>
        <authorList>
            <person name="Kono N."/>
            <person name="Nakamura H."/>
            <person name="Mori M."/>
            <person name="Yoshida Y."/>
            <person name="Ohtoshi R."/>
            <person name="Malay A.D."/>
            <person name="Moran D.A.P."/>
            <person name="Tomita M."/>
            <person name="Numata K."/>
            <person name="Arakawa K."/>
        </authorList>
    </citation>
    <scope>NUCLEOTIDE SEQUENCE</scope>
</reference>
<feature type="region of interest" description="Disordered" evidence="2">
    <location>
        <begin position="698"/>
        <end position="721"/>
    </location>
</feature>
<feature type="compositionally biased region" description="Low complexity" evidence="2">
    <location>
        <begin position="1310"/>
        <end position="1320"/>
    </location>
</feature>
<evidence type="ECO:0000313" key="3">
    <source>
        <dbReference type="EMBL" id="GFT58635.1"/>
    </source>
</evidence>
<gene>
    <name evidence="3" type="primary">RSBN1</name>
    <name evidence="3" type="ORF">NPIL_379831</name>
</gene>
<feature type="region of interest" description="Disordered" evidence="2">
    <location>
        <begin position="1271"/>
        <end position="1401"/>
    </location>
</feature>
<feature type="compositionally biased region" description="Basic and acidic residues" evidence="2">
    <location>
        <begin position="1295"/>
        <end position="1309"/>
    </location>
</feature>
<feature type="compositionally biased region" description="Polar residues" evidence="2">
    <location>
        <begin position="562"/>
        <end position="571"/>
    </location>
</feature>
<feature type="region of interest" description="Disordered" evidence="2">
    <location>
        <begin position="562"/>
        <end position="590"/>
    </location>
</feature>
<feature type="region of interest" description="Disordered" evidence="2">
    <location>
        <begin position="1133"/>
        <end position="1258"/>
    </location>
</feature>
<accession>A0A8X6TXV7</accession>
<feature type="region of interest" description="Disordered" evidence="2">
    <location>
        <begin position="608"/>
        <end position="656"/>
    </location>
</feature>
<feature type="compositionally biased region" description="Basic and acidic residues" evidence="2">
    <location>
        <begin position="698"/>
        <end position="713"/>
    </location>
</feature>
<dbReference type="Proteomes" id="UP000887013">
    <property type="component" value="Unassembled WGS sequence"/>
</dbReference>
<feature type="region of interest" description="Disordered" evidence="2">
    <location>
        <begin position="1"/>
        <end position="29"/>
    </location>
</feature>
<feature type="compositionally biased region" description="Basic and acidic residues" evidence="2">
    <location>
        <begin position="1133"/>
        <end position="1165"/>
    </location>
</feature>
<feature type="compositionally biased region" description="Basic and acidic residues" evidence="2">
    <location>
        <begin position="170"/>
        <end position="191"/>
    </location>
</feature>
<dbReference type="EMBL" id="BMAW01067209">
    <property type="protein sequence ID" value="GFT58635.1"/>
    <property type="molecule type" value="Genomic_DNA"/>
</dbReference>
<feature type="compositionally biased region" description="Basic residues" evidence="2">
    <location>
        <begin position="193"/>
        <end position="222"/>
    </location>
</feature>
<feature type="compositionally biased region" description="Polar residues" evidence="2">
    <location>
        <begin position="1363"/>
        <end position="1377"/>
    </location>
</feature>
<feature type="region of interest" description="Disordered" evidence="2">
    <location>
        <begin position="157"/>
        <end position="248"/>
    </location>
</feature>
<dbReference type="PANTHER" id="PTHR13354">
    <property type="entry name" value="ROUND SPERMATID BASIC PROTEIN 1"/>
    <property type="match status" value="1"/>
</dbReference>
<feature type="compositionally biased region" description="Low complexity" evidence="2">
    <location>
        <begin position="1453"/>
        <end position="1481"/>
    </location>
</feature>
<organism evidence="3 4">
    <name type="scientific">Nephila pilipes</name>
    <name type="common">Giant wood spider</name>
    <name type="synonym">Nephila maculata</name>
    <dbReference type="NCBI Taxonomy" id="299642"/>
    <lineage>
        <taxon>Eukaryota</taxon>
        <taxon>Metazoa</taxon>
        <taxon>Ecdysozoa</taxon>
        <taxon>Arthropoda</taxon>
        <taxon>Chelicerata</taxon>
        <taxon>Arachnida</taxon>
        <taxon>Araneae</taxon>
        <taxon>Araneomorphae</taxon>
        <taxon>Entelegynae</taxon>
        <taxon>Araneoidea</taxon>
        <taxon>Nephilidae</taxon>
        <taxon>Nephila</taxon>
    </lineage>
</organism>
<feature type="compositionally biased region" description="Polar residues" evidence="2">
    <location>
        <begin position="1489"/>
        <end position="1498"/>
    </location>
</feature>
<comment type="caution">
    <text evidence="3">The sequence shown here is derived from an EMBL/GenBank/DDBJ whole genome shotgun (WGS) entry which is preliminary data.</text>
</comment>
<feature type="compositionally biased region" description="Low complexity" evidence="2">
    <location>
        <begin position="1277"/>
        <end position="1294"/>
    </location>
</feature>
<sequence>MASGKMSADESEKNKCDEKNSDTFYIESEQERRNSNFLKSVVLPPHGHLKKRTEHCFRNLPGLPAAEDLHCNGNVKVCRIVPTANGLKTLSPSKCKPMNNTLNDKNGSRSSPANCQNDILSCENKCTPCALEPNHSLPKGIPEQSVDDKHKYNHVQETEIQSAKQSSSLKSEKYLNERSGKKTERLRENMSVHHTKKKKHKEKEKHEHRSLHKEKHQSKHRDRPKEKSGEKSHKHKEHNSFAKKFPPLSFVNAEKGEESFFKSKSKTSLNKSASIKNTNIPIQYSNIPSESIDNENDLKSSKTLDSNNEILQLSNHVSEQSNPLPEKQSENINTEDKDLKKRLLDDNSSVPAISEENCLKRKLDALECNGDNHSNIDQLPHLKKLKVDSTLMDSHIKIDDESLNNNSIALGSETNALNNDDYSTSSVLSENHIDRTQAIDESVNTGSSKHVELLSDVIDESGKQDTSLSLSVPETQNILSNLIHCDTHKHFKIEETEVSNSELKLDSPKETILNQCSAIFDDESMSSNCCTLTSKPTDSTLSKIETCSHSSFIPIKSEKASSSCGFVNNESSDPKIEPSSKNSLIHKKKENESSKNFKLLETLSHTIKSTKHSSENKTNDSSVINKIKDHSDKHRTKLKNSSCDKDKVKKSKHSKSDYIKIKSEVKTSSDSEKKLKIIKDEKHVTKISQLCRLEPKKLDLSKPKSVNEKDKNHKQTHKSNSNSLVKTELCIRCRQRLTTHRNVSIQCKRDRHDKLCEKIGVSQKIPRLPQGLDMKHLKYGKYIRLEVYPNGGAALLHLYWDEICHLHRKELKCLAEEFLKETFLEEPYGVARYVMGIVHNAAEYIPDLLEHFADKYPNLVVKTGHIGRQSDIETTAMAKYCEQVHAHYSQGTFRTGPLHQISLVGTVHEEVGGYFPDFLEMLEENPFLYLTMPWGPMSIVHMNPQESNDGPILWVRPGEQLVPTADLSKSPCKRKRGGLNELRKLQYLPRSTEPREMMFEDRTKCHADHVGQGFDRLTTAAVGVLKAVHCGNEYSSNRITKDVVAFHAGDFNELVEKLQLDLHEPPVSQCVQWVEDAKLNQLHRDGIRYARIQLCDNDIYFLPRNIIHQFRTVSAVTSVAWHVRLAQYYIPPDEKRYEDGNPSQPKEKNVKVDSSDPSRTKKHNSEISNTPEKVHVKHETSKKSDKHSLTHPRVKHIKQESAEDQSWMPGKTNNPDHRKSGRTDIGNGISPKKKLDVNISKKNTTSTPSKTSKSDIPKETLVKKVIDTNSKSVHLGSKLSVKSDNSNKDNNLYKIKVEKMTLPEEKKNGIIESSKISKSAIKSEDNKDPLQTLKKEKRKHIDGHEHNPKKHSKIILPHGSPVKVTSDTSPPSSSNKHSIPKNKSHGEHRSKNRHRHSREGLQDLEAAVVDCVANLVNDVRDKLDGVPTKKKYLPSEAIRSNKTVALVPKTKHSSSGSETELQSSSEKTLQKTSVQSVSSESVSEKTNEKGVNSSSDLQ</sequence>
<feature type="compositionally biased region" description="Basic residues" evidence="2">
    <location>
        <begin position="1335"/>
        <end position="1353"/>
    </location>
</feature>
<dbReference type="GO" id="GO:0005634">
    <property type="term" value="C:nucleus"/>
    <property type="evidence" value="ECO:0007669"/>
    <property type="project" value="InterPro"/>
</dbReference>
<evidence type="ECO:0000256" key="2">
    <source>
        <dbReference type="SAM" id="MobiDB-lite"/>
    </source>
</evidence>
<feature type="compositionally biased region" description="Basic and acidic residues" evidence="2">
    <location>
        <begin position="7"/>
        <end position="21"/>
    </location>
</feature>
<keyword evidence="4" id="KW-1185">Reference proteome</keyword>
<evidence type="ECO:0000313" key="4">
    <source>
        <dbReference type="Proteomes" id="UP000887013"/>
    </source>
</evidence>
<comment type="similarity">
    <text evidence="1">Belongs to the round spermatid basic protein 1 family.</text>
</comment>
<dbReference type="PANTHER" id="PTHR13354:SF11">
    <property type="entry name" value="LYSINE-SPECIFIC DEMETHYLASE 9"/>
    <property type="match status" value="1"/>
</dbReference>
<feature type="compositionally biased region" description="Polar residues" evidence="2">
    <location>
        <begin position="158"/>
        <end position="169"/>
    </location>
</feature>
<evidence type="ECO:0000256" key="1">
    <source>
        <dbReference type="ARBA" id="ARBA00010560"/>
    </source>
</evidence>
<dbReference type="InterPro" id="IPR026306">
    <property type="entry name" value="RSBN1/Dpy-2/CEP530"/>
</dbReference>
<dbReference type="OrthoDB" id="6020087at2759"/>